<evidence type="ECO:0000313" key="8">
    <source>
        <dbReference type="EMBL" id="CAD7080622.1"/>
    </source>
</evidence>
<organism evidence="8 9">
    <name type="scientific">Hermetia illucens</name>
    <name type="common">Black soldier fly</name>
    <dbReference type="NCBI Taxonomy" id="343691"/>
    <lineage>
        <taxon>Eukaryota</taxon>
        <taxon>Metazoa</taxon>
        <taxon>Ecdysozoa</taxon>
        <taxon>Arthropoda</taxon>
        <taxon>Hexapoda</taxon>
        <taxon>Insecta</taxon>
        <taxon>Pterygota</taxon>
        <taxon>Neoptera</taxon>
        <taxon>Endopterygota</taxon>
        <taxon>Diptera</taxon>
        <taxon>Brachycera</taxon>
        <taxon>Stratiomyomorpha</taxon>
        <taxon>Stratiomyidae</taxon>
        <taxon>Hermetiinae</taxon>
        <taxon>Hermetia</taxon>
    </lineage>
</organism>
<keyword evidence="6 7" id="KW-0472">Membrane</keyword>
<dbReference type="Pfam" id="PF09815">
    <property type="entry name" value="XK-related"/>
    <property type="match status" value="1"/>
</dbReference>
<keyword evidence="5 7" id="KW-1133">Transmembrane helix</keyword>
<evidence type="ECO:0000256" key="6">
    <source>
        <dbReference type="ARBA" id="ARBA00023136"/>
    </source>
</evidence>
<proteinExistence type="inferred from homology"/>
<dbReference type="InterPro" id="IPR018629">
    <property type="entry name" value="XK-rel"/>
</dbReference>
<evidence type="ECO:0000256" key="7">
    <source>
        <dbReference type="RuleBase" id="RU910716"/>
    </source>
</evidence>
<keyword evidence="4 7" id="KW-0812">Transmembrane</keyword>
<feature type="transmembrane region" description="Helical" evidence="7">
    <location>
        <begin position="170"/>
        <end position="193"/>
    </location>
</feature>
<accession>A0A7R8UHG7</accession>
<keyword evidence="9" id="KW-1185">Reference proteome</keyword>
<dbReference type="InterPro" id="IPR050895">
    <property type="entry name" value="XK-related_scramblase"/>
</dbReference>
<dbReference type="PANTHER" id="PTHR16024">
    <property type="entry name" value="XK-RELATED PROTEIN"/>
    <property type="match status" value="1"/>
</dbReference>
<dbReference type="PANTHER" id="PTHR16024:SF28">
    <property type="entry name" value="XK-RELATED PROTEIN"/>
    <property type="match status" value="1"/>
</dbReference>
<feature type="transmembrane region" description="Helical" evidence="7">
    <location>
        <begin position="34"/>
        <end position="58"/>
    </location>
</feature>
<gene>
    <name evidence="8" type="ORF">HERILL_LOCUS3768</name>
</gene>
<dbReference type="OrthoDB" id="6356248at2759"/>
<comment type="subcellular location">
    <subcellularLocation>
        <location evidence="1">Cell membrane</location>
        <topology evidence="1">Multi-pass membrane protein</topology>
    </subcellularLocation>
    <subcellularLocation>
        <location evidence="7">Membrane</location>
        <topology evidence="7">Multi-pass membrane protein</topology>
    </subcellularLocation>
</comment>
<evidence type="ECO:0000256" key="4">
    <source>
        <dbReference type="ARBA" id="ARBA00022692"/>
    </source>
</evidence>
<comment type="similarity">
    <text evidence="2 7">Belongs to the XK family.</text>
</comment>
<evidence type="ECO:0000256" key="5">
    <source>
        <dbReference type="ARBA" id="ARBA00022989"/>
    </source>
</evidence>
<evidence type="ECO:0000256" key="2">
    <source>
        <dbReference type="ARBA" id="ARBA00008789"/>
    </source>
</evidence>
<sequence length="646" mass="74314">MDVENSNRSDVRCRRPLKRLPYIVNNNIFSMETYFVWFSALIFLTELVTDLCLVAYYIHENEVRWGLITFAIIFLPLMICQLCSLLMMRTQKAVETPVLVVHLFLMGIPYRYHSILRKVDKDKMTTQEVEYVRNMIREVNVLQTVNAILQYCPQFMFQAFLIVYKKYKCIITGVSAGLAGFSFLWHIFIHFYYYAKSCHTDLDASGSVAENGIIDNLTSSQRRNVRNLTPTEENLSKNYKKCKISDNLKIFEKPMYKTDDNNLMSKKPTLKHVEKNKLFGFNKRKTVYQTNDFDVSDINNTSTVFFEVNESSDSYNKLCISPVKRAEEFNNENNANLSITKKMLDKESDPEFKSTDMAAGPVESRFLKRKGICSSQEMLHLVDIMSDIPPEQIDVMAKSLVEMGGEENLKTDTEQADNSRLLEKFPEMIDAKLMENIETVIYENQVIFQERIRKNQLTIQNLKLQDQLLSKYIDSIKNLPSNEVFSIRDYENMCFANVSRQNRLKHWRNYLQDINTHMHDNSTVQNSSFYVNTNTMSNSLTDLYVNGTDVGSVATDDCKLSDQVSTPSSLAKKIPRAIKLPPSDELSLDDNMSDHNFYVNMSGSSSSMPRKNILVETINAINADTPVRNLLSKSSNLPNSIASSIK</sequence>
<reference evidence="8 9" key="1">
    <citation type="submission" date="2020-11" db="EMBL/GenBank/DDBJ databases">
        <authorList>
            <person name="Wallbank WR R."/>
            <person name="Pardo Diaz C."/>
            <person name="Kozak K."/>
            <person name="Martin S."/>
            <person name="Jiggins C."/>
            <person name="Moest M."/>
            <person name="Warren A I."/>
            <person name="Generalovic N T."/>
            <person name="Byers J.R.P. K."/>
            <person name="Montejo-Kovacevich G."/>
            <person name="Yen C E."/>
        </authorList>
    </citation>
    <scope>NUCLEOTIDE SEQUENCE [LARGE SCALE GENOMIC DNA]</scope>
</reference>
<evidence type="ECO:0000256" key="3">
    <source>
        <dbReference type="ARBA" id="ARBA00022475"/>
    </source>
</evidence>
<name>A0A7R8UHG7_HERIL</name>
<feature type="transmembrane region" description="Helical" evidence="7">
    <location>
        <begin position="65"/>
        <end position="88"/>
    </location>
</feature>
<dbReference type="Proteomes" id="UP000594454">
    <property type="component" value="Chromosome 2"/>
</dbReference>
<dbReference type="AlphaFoldDB" id="A0A7R8UHG7"/>
<keyword evidence="3" id="KW-1003">Cell membrane</keyword>
<feature type="transmembrane region" description="Helical" evidence="7">
    <location>
        <begin position="94"/>
        <end position="112"/>
    </location>
</feature>
<evidence type="ECO:0000256" key="1">
    <source>
        <dbReference type="ARBA" id="ARBA00004651"/>
    </source>
</evidence>
<dbReference type="GO" id="GO:0005886">
    <property type="term" value="C:plasma membrane"/>
    <property type="evidence" value="ECO:0007669"/>
    <property type="project" value="UniProtKB-SubCell"/>
</dbReference>
<dbReference type="InParanoid" id="A0A7R8UHG7"/>
<dbReference type="EMBL" id="LR899010">
    <property type="protein sequence ID" value="CAD7080622.1"/>
    <property type="molecule type" value="Genomic_DNA"/>
</dbReference>
<protein>
    <recommendedName>
        <fullName evidence="7">XK-related protein</fullName>
    </recommendedName>
</protein>
<evidence type="ECO:0000313" key="9">
    <source>
        <dbReference type="Proteomes" id="UP000594454"/>
    </source>
</evidence>